<protein>
    <submittedName>
        <fullName evidence="1">Lysophosphatidic acid receptor 1</fullName>
    </submittedName>
</protein>
<keyword evidence="2" id="KW-1185">Reference proteome</keyword>
<accession>A0A4D9EJB2</accession>
<evidence type="ECO:0000313" key="2">
    <source>
        <dbReference type="Proteomes" id="UP000297703"/>
    </source>
</evidence>
<organism evidence="1 2">
    <name type="scientific">Platysternon megacephalum</name>
    <name type="common">big-headed turtle</name>
    <dbReference type="NCBI Taxonomy" id="55544"/>
    <lineage>
        <taxon>Eukaryota</taxon>
        <taxon>Metazoa</taxon>
        <taxon>Chordata</taxon>
        <taxon>Craniata</taxon>
        <taxon>Vertebrata</taxon>
        <taxon>Euteleostomi</taxon>
        <taxon>Archelosauria</taxon>
        <taxon>Testudinata</taxon>
        <taxon>Testudines</taxon>
        <taxon>Cryptodira</taxon>
        <taxon>Durocryptodira</taxon>
        <taxon>Testudinoidea</taxon>
        <taxon>Platysternidae</taxon>
        <taxon>Platysternon</taxon>
    </lineage>
</organism>
<dbReference type="EMBL" id="QXTE01000039">
    <property type="protein sequence ID" value="TFK10579.1"/>
    <property type="molecule type" value="Genomic_DNA"/>
</dbReference>
<reference evidence="1 2" key="1">
    <citation type="submission" date="2019-04" db="EMBL/GenBank/DDBJ databases">
        <title>Draft genome of the big-headed turtle Platysternon megacephalum.</title>
        <authorList>
            <person name="Gong S."/>
        </authorList>
    </citation>
    <scope>NUCLEOTIDE SEQUENCE [LARGE SCALE GENOMIC DNA]</scope>
    <source>
        <strain evidence="1">DO16091913</strain>
        <tissue evidence="1">Muscle</tissue>
    </source>
</reference>
<proteinExistence type="predicted"/>
<evidence type="ECO:0000313" key="1">
    <source>
        <dbReference type="EMBL" id="TFK10579.1"/>
    </source>
</evidence>
<comment type="caution">
    <text evidence="1">The sequence shown here is derived from an EMBL/GenBank/DDBJ whole genome shotgun (WGS) entry which is preliminary data.</text>
</comment>
<sequence>MMGPPPRYTPALWLGSMPPPPAAPSHICWSLLHVQCRYLPPSLLPGTPPSPAPPLGRLWYDTPAPLPPSSLLRGADPHRGPYLMPEAACAPPVFPHPPPQYLVTKHIPPSFWTWYPPTHTL</sequence>
<dbReference type="Proteomes" id="UP000297703">
    <property type="component" value="Unassembled WGS sequence"/>
</dbReference>
<gene>
    <name evidence="1" type="ORF">DR999_PMT05977</name>
</gene>
<dbReference type="AlphaFoldDB" id="A0A4D9EJB2"/>
<reference evidence="1 2" key="2">
    <citation type="submission" date="2019-04" db="EMBL/GenBank/DDBJ databases">
        <title>The genome sequence of big-headed turtle.</title>
        <authorList>
            <person name="Gong S."/>
        </authorList>
    </citation>
    <scope>NUCLEOTIDE SEQUENCE [LARGE SCALE GENOMIC DNA]</scope>
    <source>
        <strain evidence="1">DO16091913</strain>
        <tissue evidence="1">Muscle</tissue>
    </source>
</reference>
<name>A0A4D9EJB2_9SAUR</name>
<keyword evidence="1" id="KW-0675">Receptor</keyword>